<keyword evidence="4" id="KW-0833">Ubl conjugation pathway</keyword>
<evidence type="ECO:0000256" key="5">
    <source>
        <dbReference type="ARBA" id="ARBA00023018"/>
    </source>
</evidence>
<dbReference type="InterPro" id="IPR043136">
    <property type="entry name" value="B30.2/SPRY_sf"/>
</dbReference>
<dbReference type="Gene3D" id="1.20.1280.50">
    <property type="match status" value="1"/>
</dbReference>
<dbReference type="EMBL" id="CATQJA010002662">
    <property type="protein sequence ID" value="CAJ0580655.1"/>
    <property type="molecule type" value="Genomic_DNA"/>
</dbReference>
<dbReference type="SUPFAM" id="SSF49899">
    <property type="entry name" value="Concanavalin A-like lectins/glucanases"/>
    <property type="match status" value="1"/>
</dbReference>
<dbReference type="Proteomes" id="UP001177023">
    <property type="component" value="Unassembled WGS sequence"/>
</dbReference>
<evidence type="ECO:0000313" key="10">
    <source>
        <dbReference type="Proteomes" id="UP001177023"/>
    </source>
</evidence>
<dbReference type="PANTHER" id="PTHR12245">
    <property type="entry name" value="SPRY DOMAIN CONTAINING SOCS BOX PROTEIN"/>
    <property type="match status" value="1"/>
</dbReference>
<dbReference type="Pfam" id="PF12937">
    <property type="entry name" value="F-box-like"/>
    <property type="match status" value="1"/>
</dbReference>
<dbReference type="SMART" id="SM00449">
    <property type="entry name" value="SPRY"/>
    <property type="match status" value="1"/>
</dbReference>
<dbReference type="InterPro" id="IPR013320">
    <property type="entry name" value="ConA-like_dom_sf"/>
</dbReference>
<dbReference type="InterPro" id="IPR036047">
    <property type="entry name" value="F-box-like_dom_sf"/>
</dbReference>
<reference evidence="9" key="1">
    <citation type="submission" date="2023-06" db="EMBL/GenBank/DDBJ databases">
        <authorList>
            <person name="Delattre M."/>
        </authorList>
    </citation>
    <scope>NUCLEOTIDE SEQUENCE</scope>
    <source>
        <strain evidence="9">AF72</strain>
    </source>
</reference>
<dbReference type="InterPro" id="IPR050672">
    <property type="entry name" value="FBXO45-Fsn/SPSB_families"/>
</dbReference>
<dbReference type="InterPro" id="IPR001810">
    <property type="entry name" value="F-box_dom"/>
</dbReference>
<protein>
    <recommendedName>
        <fullName evidence="3">F-box/SPRY domain-containing protein 1</fullName>
    </recommendedName>
</protein>
<dbReference type="CDD" id="cd12907">
    <property type="entry name" value="SPRY_Fbox"/>
    <property type="match status" value="1"/>
</dbReference>
<keyword evidence="5" id="KW-0770">Synapse</keyword>
<name>A0AA36GCT0_9BILA</name>
<keyword evidence="10" id="KW-1185">Reference proteome</keyword>
<dbReference type="Gene3D" id="2.60.120.920">
    <property type="match status" value="1"/>
</dbReference>
<comment type="caution">
    <text evidence="9">The sequence shown here is derived from an EMBL/GenBank/DDBJ whole genome shotgun (WGS) entry which is preliminary data.</text>
</comment>
<dbReference type="GO" id="GO:0060386">
    <property type="term" value="P:synapse assembly involved in innervation"/>
    <property type="evidence" value="ECO:0007669"/>
    <property type="project" value="TreeGrafter"/>
</dbReference>
<comment type="subcellular location">
    <subcellularLocation>
        <location evidence="6">Synapse</location>
    </subcellularLocation>
</comment>
<dbReference type="SUPFAM" id="SSF81383">
    <property type="entry name" value="F-box domain"/>
    <property type="match status" value="1"/>
</dbReference>
<dbReference type="AlphaFoldDB" id="A0AA36GCT0"/>
<dbReference type="InterPro" id="IPR001870">
    <property type="entry name" value="B30.2/SPRY"/>
</dbReference>
<feature type="non-terminal residue" evidence="9">
    <location>
        <position position="287"/>
    </location>
</feature>
<accession>A0AA36GCT0</accession>
<evidence type="ECO:0000256" key="4">
    <source>
        <dbReference type="ARBA" id="ARBA00022786"/>
    </source>
</evidence>
<feature type="domain" description="F-box" evidence="7">
    <location>
        <begin position="35"/>
        <end position="83"/>
    </location>
</feature>
<organism evidence="9 10">
    <name type="scientific">Mesorhabditis spiculigera</name>
    <dbReference type="NCBI Taxonomy" id="96644"/>
    <lineage>
        <taxon>Eukaryota</taxon>
        <taxon>Metazoa</taxon>
        <taxon>Ecdysozoa</taxon>
        <taxon>Nematoda</taxon>
        <taxon>Chromadorea</taxon>
        <taxon>Rhabditida</taxon>
        <taxon>Rhabditina</taxon>
        <taxon>Rhabditomorpha</taxon>
        <taxon>Rhabditoidea</taxon>
        <taxon>Rhabditidae</taxon>
        <taxon>Mesorhabditinae</taxon>
        <taxon>Mesorhabditis</taxon>
    </lineage>
</organism>
<evidence type="ECO:0000256" key="1">
    <source>
        <dbReference type="ARBA" id="ARBA00004906"/>
    </source>
</evidence>
<comment type="pathway">
    <text evidence="1">Protein modification; protein ubiquitination.</text>
</comment>
<evidence type="ECO:0000313" key="9">
    <source>
        <dbReference type="EMBL" id="CAJ0580655.1"/>
    </source>
</evidence>
<evidence type="ECO:0000259" key="7">
    <source>
        <dbReference type="PROSITE" id="PS50181"/>
    </source>
</evidence>
<dbReference type="SMART" id="SM00256">
    <property type="entry name" value="FBOX"/>
    <property type="match status" value="1"/>
</dbReference>
<proteinExistence type="inferred from homology"/>
<dbReference type="GO" id="GO:0043161">
    <property type="term" value="P:proteasome-mediated ubiquitin-dependent protein catabolic process"/>
    <property type="evidence" value="ECO:0007669"/>
    <property type="project" value="TreeGrafter"/>
</dbReference>
<evidence type="ECO:0000256" key="2">
    <source>
        <dbReference type="ARBA" id="ARBA00007328"/>
    </source>
</evidence>
<sequence>MRTVNNVVTKHALPDILDHEAFEDERDNNVRKPLAVPATRLPHKILVYIFSYLSPSDLNHCLQVCRHWNSALAYEDSIVWRTLARKLVPEPALSDPYLLTVATFKQKLRAFKYAWNPSDTSKNNYLRPNGFTIHRQPVAQSTDGVRGKIGVSTGCHAFELSWEGPLGTVAVIGIATKHAALHCPGYIPLLGSDDQSWGWNLVDNNLLHNGQSLGIYPAVNNPAKYMVGERIRLILDCDRHSCYFERGSEFLGVAFKDLPPVKLYPSICAVYGNTEVSMVYLGPPAMG</sequence>
<dbReference type="Pfam" id="PF00622">
    <property type="entry name" value="SPRY"/>
    <property type="match status" value="1"/>
</dbReference>
<evidence type="ECO:0000256" key="6">
    <source>
        <dbReference type="ARBA" id="ARBA00034103"/>
    </source>
</evidence>
<evidence type="ECO:0000256" key="3">
    <source>
        <dbReference type="ARBA" id="ARBA00016614"/>
    </source>
</evidence>
<dbReference type="PROSITE" id="PS50188">
    <property type="entry name" value="B302_SPRY"/>
    <property type="match status" value="1"/>
</dbReference>
<dbReference type="PROSITE" id="PS50181">
    <property type="entry name" value="FBOX"/>
    <property type="match status" value="1"/>
</dbReference>
<feature type="domain" description="B30.2/SPRY" evidence="8">
    <location>
        <begin position="93"/>
        <end position="285"/>
    </location>
</feature>
<comment type="similarity">
    <text evidence="2">Belongs to the FBXO45/Fsn family.</text>
</comment>
<dbReference type="GO" id="GO:0045202">
    <property type="term" value="C:synapse"/>
    <property type="evidence" value="ECO:0007669"/>
    <property type="project" value="UniProtKB-SubCell"/>
</dbReference>
<dbReference type="InterPro" id="IPR035784">
    <property type="entry name" value="SPRY_FBXO45"/>
</dbReference>
<dbReference type="InterPro" id="IPR003877">
    <property type="entry name" value="SPRY_dom"/>
</dbReference>
<dbReference type="PANTHER" id="PTHR12245:SF7">
    <property type="entry name" value="F-BOX_SPRY DOMAIN-CONTAINING PROTEIN 1"/>
    <property type="match status" value="1"/>
</dbReference>
<dbReference type="GO" id="GO:0019005">
    <property type="term" value="C:SCF ubiquitin ligase complex"/>
    <property type="evidence" value="ECO:0007669"/>
    <property type="project" value="TreeGrafter"/>
</dbReference>
<gene>
    <name evidence="9" type="ORF">MSPICULIGERA_LOCUS18847</name>
</gene>
<evidence type="ECO:0000259" key="8">
    <source>
        <dbReference type="PROSITE" id="PS50188"/>
    </source>
</evidence>